<dbReference type="GO" id="GO:0008757">
    <property type="term" value="F:S-adenosylmethionine-dependent methyltransferase activity"/>
    <property type="evidence" value="ECO:0007669"/>
    <property type="project" value="InterPro"/>
</dbReference>
<feature type="domain" description="Methyltransferase type 11" evidence="1">
    <location>
        <begin position="31"/>
        <end position="112"/>
    </location>
</feature>
<dbReference type="InterPro" id="IPR013216">
    <property type="entry name" value="Methyltransf_11"/>
</dbReference>
<protein>
    <recommendedName>
        <fullName evidence="1">Methyltransferase type 11 domain-containing protein</fullName>
    </recommendedName>
</protein>
<organism evidence="2">
    <name type="scientific">marine metagenome</name>
    <dbReference type="NCBI Taxonomy" id="408172"/>
    <lineage>
        <taxon>unclassified sequences</taxon>
        <taxon>metagenomes</taxon>
        <taxon>ecological metagenomes</taxon>
    </lineage>
</organism>
<evidence type="ECO:0000259" key="1">
    <source>
        <dbReference type="Pfam" id="PF08241"/>
    </source>
</evidence>
<dbReference type="SUPFAM" id="SSF53335">
    <property type="entry name" value="S-adenosyl-L-methionine-dependent methyltransferases"/>
    <property type="match status" value="1"/>
</dbReference>
<dbReference type="Pfam" id="PF08241">
    <property type="entry name" value="Methyltransf_11"/>
    <property type="match status" value="1"/>
</dbReference>
<evidence type="ECO:0000313" key="2">
    <source>
        <dbReference type="EMBL" id="SVD40808.1"/>
    </source>
</evidence>
<accession>A0A382V4F3</accession>
<sequence>MDLFAANWLVERITRTHVREAVARYAKGRVLDAGCGQRPYAEFFTAHIGLEYDRVRYAVSPADVWGSGMDLPFGDRSFATIFSSQVLEHVPEPWRMVEEMARVLEPGGHLILTAPHIWGLHEVPHDYFRFTCYGLEYLARRAGLEVVEVRPMAGYWVTAAVRFCYYLKRFARGPFKPVVCLAYVQIQLLAWGLDRIHRVESDAWNYLLVARRAD</sequence>
<proteinExistence type="predicted"/>
<dbReference type="InterPro" id="IPR029063">
    <property type="entry name" value="SAM-dependent_MTases_sf"/>
</dbReference>
<gene>
    <name evidence="2" type="ORF">METZ01_LOCUS393662</name>
</gene>
<name>A0A382V4F3_9ZZZZ</name>
<dbReference type="EMBL" id="UINC01148746">
    <property type="protein sequence ID" value="SVD40808.1"/>
    <property type="molecule type" value="Genomic_DNA"/>
</dbReference>
<dbReference type="CDD" id="cd02440">
    <property type="entry name" value="AdoMet_MTases"/>
    <property type="match status" value="1"/>
</dbReference>
<reference evidence="2" key="1">
    <citation type="submission" date="2018-05" db="EMBL/GenBank/DDBJ databases">
        <authorList>
            <person name="Lanie J.A."/>
            <person name="Ng W.-L."/>
            <person name="Kazmierczak K.M."/>
            <person name="Andrzejewski T.M."/>
            <person name="Davidsen T.M."/>
            <person name="Wayne K.J."/>
            <person name="Tettelin H."/>
            <person name="Glass J.I."/>
            <person name="Rusch D."/>
            <person name="Podicherti R."/>
            <person name="Tsui H.-C.T."/>
            <person name="Winkler M.E."/>
        </authorList>
    </citation>
    <scope>NUCLEOTIDE SEQUENCE</scope>
</reference>
<dbReference type="AlphaFoldDB" id="A0A382V4F3"/>
<dbReference type="Gene3D" id="3.40.50.150">
    <property type="entry name" value="Vaccinia Virus protein VP39"/>
    <property type="match status" value="1"/>
</dbReference>